<proteinExistence type="inferred from homology"/>
<keyword evidence="7 14" id="KW-0547">Nucleotide-binding</keyword>
<evidence type="ECO:0000256" key="5">
    <source>
        <dbReference type="ARBA" id="ARBA00022679"/>
    </source>
</evidence>
<dbReference type="SUPFAM" id="SSF82114">
    <property type="entry name" value="Riboflavin kinase-like"/>
    <property type="match status" value="1"/>
</dbReference>
<dbReference type="EC" id="2.7.1.26" evidence="14"/>
<evidence type="ECO:0000313" key="17">
    <source>
        <dbReference type="Proteomes" id="UP001179280"/>
    </source>
</evidence>
<comment type="caution">
    <text evidence="16">The sequence shown here is derived from an EMBL/GenBank/DDBJ whole genome shotgun (WGS) entry which is preliminary data.</text>
</comment>
<organism evidence="16 17">
    <name type="scientific">Shouchella xiaoxiensis</name>
    <dbReference type="NCBI Taxonomy" id="766895"/>
    <lineage>
        <taxon>Bacteria</taxon>
        <taxon>Bacillati</taxon>
        <taxon>Bacillota</taxon>
        <taxon>Bacilli</taxon>
        <taxon>Bacillales</taxon>
        <taxon>Bacillaceae</taxon>
        <taxon>Shouchella</taxon>
    </lineage>
</organism>
<keyword evidence="5 14" id="KW-0808">Transferase</keyword>
<dbReference type="NCBIfam" id="NF004160">
    <property type="entry name" value="PRK05627.1-3"/>
    <property type="match status" value="1"/>
</dbReference>
<accession>A0ABS2SQ93</accession>
<dbReference type="SMART" id="SM00904">
    <property type="entry name" value="Flavokinase"/>
    <property type="match status" value="1"/>
</dbReference>
<dbReference type="RefSeq" id="WP_204464721.1">
    <property type="nucleotide sequence ID" value="NZ_JAFBCV010000002.1"/>
</dbReference>
<dbReference type="PIRSF" id="PIRSF004491">
    <property type="entry name" value="FAD_Synth"/>
    <property type="match status" value="1"/>
</dbReference>
<comment type="catalytic activity">
    <reaction evidence="12 14">
        <text>riboflavin + ATP = FMN + ADP + H(+)</text>
        <dbReference type="Rhea" id="RHEA:14357"/>
        <dbReference type="ChEBI" id="CHEBI:15378"/>
        <dbReference type="ChEBI" id="CHEBI:30616"/>
        <dbReference type="ChEBI" id="CHEBI:57986"/>
        <dbReference type="ChEBI" id="CHEBI:58210"/>
        <dbReference type="ChEBI" id="CHEBI:456216"/>
        <dbReference type="EC" id="2.7.1.26"/>
    </reaction>
</comment>
<dbReference type="InterPro" id="IPR023465">
    <property type="entry name" value="Riboflavin_kinase_dom_sf"/>
</dbReference>
<evidence type="ECO:0000256" key="11">
    <source>
        <dbReference type="ARBA" id="ARBA00023268"/>
    </source>
</evidence>
<dbReference type="GO" id="GO:0003919">
    <property type="term" value="F:FMN adenylyltransferase activity"/>
    <property type="evidence" value="ECO:0007669"/>
    <property type="project" value="UniProtKB-EC"/>
</dbReference>
<evidence type="ECO:0000313" key="16">
    <source>
        <dbReference type="EMBL" id="MBM7837692.1"/>
    </source>
</evidence>
<evidence type="ECO:0000256" key="8">
    <source>
        <dbReference type="ARBA" id="ARBA00022777"/>
    </source>
</evidence>
<keyword evidence="4 14" id="KW-0288">FMN</keyword>
<evidence type="ECO:0000256" key="13">
    <source>
        <dbReference type="ARBA" id="ARBA00049494"/>
    </source>
</evidence>
<dbReference type="Gene3D" id="2.40.30.30">
    <property type="entry name" value="Riboflavin kinase-like"/>
    <property type="match status" value="1"/>
</dbReference>
<dbReference type="Pfam" id="PF01687">
    <property type="entry name" value="Flavokinase"/>
    <property type="match status" value="1"/>
</dbReference>
<protein>
    <recommendedName>
        <fullName evidence="14">Riboflavin biosynthesis protein</fullName>
    </recommendedName>
    <domain>
        <recommendedName>
            <fullName evidence="14">Riboflavin kinase</fullName>
            <ecNumber evidence="14">2.7.1.26</ecNumber>
        </recommendedName>
        <alternativeName>
            <fullName evidence="14">Flavokinase</fullName>
        </alternativeName>
    </domain>
    <domain>
        <recommendedName>
            <fullName evidence="14">FMN adenylyltransferase</fullName>
            <ecNumber evidence="14">2.7.7.2</ecNumber>
        </recommendedName>
        <alternativeName>
            <fullName evidence="14">FAD pyrophosphorylase</fullName>
        </alternativeName>
        <alternativeName>
            <fullName evidence="14">FAD synthase</fullName>
        </alternativeName>
    </domain>
</protein>
<keyword evidence="17" id="KW-1185">Reference proteome</keyword>
<feature type="domain" description="Riboflavin kinase" evidence="15">
    <location>
        <begin position="185"/>
        <end position="311"/>
    </location>
</feature>
<gene>
    <name evidence="16" type="ORF">JOC54_000923</name>
</gene>
<dbReference type="SUPFAM" id="SSF52374">
    <property type="entry name" value="Nucleotidylyl transferase"/>
    <property type="match status" value="1"/>
</dbReference>
<dbReference type="GO" id="GO:0008531">
    <property type="term" value="F:riboflavin kinase activity"/>
    <property type="evidence" value="ECO:0007669"/>
    <property type="project" value="UniProtKB-EC"/>
</dbReference>
<evidence type="ECO:0000256" key="7">
    <source>
        <dbReference type="ARBA" id="ARBA00022741"/>
    </source>
</evidence>
<comment type="pathway">
    <text evidence="1 14">Cofactor biosynthesis; FAD biosynthesis; FAD from FMN: step 1/1.</text>
</comment>
<keyword evidence="9 14" id="KW-0274">FAD</keyword>
<evidence type="ECO:0000256" key="14">
    <source>
        <dbReference type="PIRNR" id="PIRNR004491"/>
    </source>
</evidence>
<keyword evidence="6 14" id="KW-0548">Nucleotidyltransferase</keyword>
<dbReference type="PANTHER" id="PTHR22749:SF6">
    <property type="entry name" value="RIBOFLAVIN KINASE"/>
    <property type="match status" value="1"/>
</dbReference>
<comment type="pathway">
    <text evidence="2 14">Cofactor biosynthesis; FMN biosynthesis; FMN from riboflavin (ATP route): step 1/1.</text>
</comment>
<comment type="catalytic activity">
    <reaction evidence="13 14">
        <text>FMN + ATP + H(+) = FAD + diphosphate</text>
        <dbReference type="Rhea" id="RHEA:17237"/>
        <dbReference type="ChEBI" id="CHEBI:15378"/>
        <dbReference type="ChEBI" id="CHEBI:30616"/>
        <dbReference type="ChEBI" id="CHEBI:33019"/>
        <dbReference type="ChEBI" id="CHEBI:57692"/>
        <dbReference type="ChEBI" id="CHEBI:58210"/>
        <dbReference type="EC" id="2.7.7.2"/>
    </reaction>
</comment>
<dbReference type="InterPro" id="IPR002606">
    <property type="entry name" value="Riboflavin_kinase_bac"/>
</dbReference>
<dbReference type="InterPro" id="IPR023468">
    <property type="entry name" value="Riboflavin_kinase"/>
</dbReference>
<dbReference type="NCBIfam" id="TIGR00083">
    <property type="entry name" value="ribF"/>
    <property type="match status" value="1"/>
</dbReference>
<evidence type="ECO:0000256" key="2">
    <source>
        <dbReference type="ARBA" id="ARBA00005201"/>
    </source>
</evidence>
<evidence type="ECO:0000256" key="9">
    <source>
        <dbReference type="ARBA" id="ARBA00022827"/>
    </source>
</evidence>
<evidence type="ECO:0000256" key="12">
    <source>
        <dbReference type="ARBA" id="ARBA00047880"/>
    </source>
</evidence>
<keyword evidence="10 14" id="KW-0067">ATP-binding</keyword>
<evidence type="ECO:0000259" key="15">
    <source>
        <dbReference type="SMART" id="SM00904"/>
    </source>
</evidence>
<dbReference type="InterPro" id="IPR015865">
    <property type="entry name" value="Riboflavin_kinase_bac/euk"/>
</dbReference>
<dbReference type="CDD" id="cd02064">
    <property type="entry name" value="FAD_synthetase_N"/>
    <property type="match status" value="1"/>
</dbReference>
<keyword evidence="8 14" id="KW-0418">Kinase</keyword>
<evidence type="ECO:0000256" key="10">
    <source>
        <dbReference type="ARBA" id="ARBA00022840"/>
    </source>
</evidence>
<keyword evidence="3 14" id="KW-0285">Flavoprotein</keyword>
<dbReference type="EMBL" id="JAFBCV010000002">
    <property type="protein sequence ID" value="MBM7837692.1"/>
    <property type="molecule type" value="Genomic_DNA"/>
</dbReference>
<comment type="similarity">
    <text evidence="14">Belongs to the ribF family.</text>
</comment>
<evidence type="ECO:0000256" key="4">
    <source>
        <dbReference type="ARBA" id="ARBA00022643"/>
    </source>
</evidence>
<evidence type="ECO:0000256" key="3">
    <source>
        <dbReference type="ARBA" id="ARBA00022630"/>
    </source>
</evidence>
<keyword evidence="11" id="KW-0511">Multifunctional enzyme</keyword>
<dbReference type="EC" id="2.7.7.2" evidence="14"/>
<name>A0ABS2SQ93_9BACI</name>
<dbReference type="Pfam" id="PF06574">
    <property type="entry name" value="FAD_syn"/>
    <property type="match status" value="1"/>
</dbReference>
<sequence length="315" mass="35563">MKLVKINVDNVHTVQAPDQVVMALGYFDGVHRGHQAVIGRAIAEAQTRGIKAAVMTFYPHPKEVLGSPDKPMRYLTPLQYKIDQLENLGVDLVYAVEFTKDFSKLTPQQFVDRFLVDLNVTHLVAGFDFTYGVKGSGTMDDLAQFAQERFTYTIVEKLSDDNEKISSTRIRNELDSGNVSEVERLLGYSYRLSGTVIHGDARGRLIGYPTANVSPTERFFIPKTGVYVVTLSLGDETFTGMANVGFKPTFVDDLPEPSIEVHIFDFDRDIYDEHVVVTFLDRIRDEQKFSGIDEIKAQLARDEQTSRVLLEQRKI</sequence>
<evidence type="ECO:0000256" key="6">
    <source>
        <dbReference type="ARBA" id="ARBA00022695"/>
    </source>
</evidence>
<dbReference type="NCBIfam" id="NF004162">
    <property type="entry name" value="PRK05627.1-5"/>
    <property type="match status" value="1"/>
</dbReference>
<dbReference type="Gene3D" id="3.40.50.620">
    <property type="entry name" value="HUPs"/>
    <property type="match status" value="1"/>
</dbReference>
<dbReference type="InterPro" id="IPR014729">
    <property type="entry name" value="Rossmann-like_a/b/a_fold"/>
</dbReference>
<evidence type="ECO:0000256" key="1">
    <source>
        <dbReference type="ARBA" id="ARBA00004726"/>
    </source>
</evidence>
<dbReference type="PANTHER" id="PTHR22749">
    <property type="entry name" value="RIBOFLAVIN KINASE/FMN ADENYLYLTRANSFERASE"/>
    <property type="match status" value="1"/>
</dbReference>
<dbReference type="Proteomes" id="UP001179280">
    <property type="component" value="Unassembled WGS sequence"/>
</dbReference>
<reference evidence="16" key="1">
    <citation type="submission" date="2021-01" db="EMBL/GenBank/DDBJ databases">
        <title>Genomic Encyclopedia of Type Strains, Phase IV (KMG-IV): sequencing the most valuable type-strain genomes for metagenomic binning, comparative biology and taxonomic classification.</title>
        <authorList>
            <person name="Goeker M."/>
        </authorList>
    </citation>
    <scope>NUCLEOTIDE SEQUENCE</scope>
    <source>
        <strain evidence="16">DSM 21943</strain>
    </source>
</reference>
<dbReference type="InterPro" id="IPR015864">
    <property type="entry name" value="FAD_synthase"/>
</dbReference>